<dbReference type="SUPFAM" id="SSF53448">
    <property type="entry name" value="Nucleotide-diphospho-sugar transferases"/>
    <property type="match status" value="1"/>
</dbReference>
<evidence type="ECO:0000256" key="1">
    <source>
        <dbReference type="ARBA" id="ARBA00009003"/>
    </source>
</evidence>
<dbReference type="PANTHER" id="PTHR31834:SF8">
    <property type="entry name" value="TRANSFERASE, PUTATIVE (AFU_ORTHOLOGUE AFUA_6G14040)-RELATED"/>
    <property type="match status" value="1"/>
</dbReference>
<dbReference type="GO" id="GO:0006487">
    <property type="term" value="P:protein N-linked glycosylation"/>
    <property type="evidence" value="ECO:0007669"/>
    <property type="project" value="TreeGrafter"/>
</dbReference>
<reference evidence="2 3" key="1">
    <citation type="submission" date="2019-04" db="EMBL/GenBank/DDBJ databases">
        <title>Friends and foes A comparative genomics study of 23 Aspergillus species from section Flavi.</title>
        <authorList>
            <consortium name="DOE Joint Genome Institute"/>
            <person name="Kjaerbolling I."/>
            <person name="Vesth T."/>
            <person name="Frisvad J.C."/>
            <person name="Nybo J.L."/>
            <person name="Theobald S."/>
            <person name="Kildgaard S."/>
            <person name="Isbrandt T."/>
            <person name="Kuo A."/>
            <person name="Sato A."/>
            <person name="Lyhne E.K."/>
            <person name="Kogle M.E."/>
            <person name="Wiebenga A."/>
            <person name="Kun R.S."/>
            <person name="Lubbers R.J."/>
            <person name="Makela M.R."/>
            <person name="Barry K."/>
            <person name="Chovatia M."/>
            <person name="Clum A."/>
            <person name="Daum C."/>
            <person name="Haridas S."/>
            <person name="He G."/>
            <person name="LaButti K."/>
            <person name="Lipzen A."/>
            <person name="Mondo S."/>
            <person name="Riley R."/>
            <person name="Salamov A."/>
            <person name="Simmons B.A."/>
            <person name="Magnuson J.K."/>
            <person name="Henrissat B."/>
            <person name="Mortensen U.H."/>
            <person name="Larsen T.O."/>
            <person name="Devries R.P."/>
            <person name="Grigoriev I.V."/>
            <person name="Machida M."/>
            <person name="Baker S.E."/>
            <person name="Andersen M.R."/>
        </authorList>
    </citation>
    <scope>NUCLEOTIDE SEQUENCE [LARGE SCALE GENOMIC DNA]</scope>
    <source>
        <strain evidence="2 3">IBT 18842</strain>
    </source>
</reference>
<dbReference type="InterPro" id="IPR007577">
    <property type="entry name" value="GlycoTrfase_DXD_sugar-bd_CS"/>
</dbReference>
<evidence type="ECO:0000313" key="2">
    <source>
        <dbReference type="EMBL" id="KAE8155131.1"/>
    </source>
</evidence>
<dbReference type="GO" id="GO:0000009">
    <property type="term" value="F:alpha-1,6-mannosyltransferase activity"/>
    <property type="evidence" value="ECO:0007669"/>
    <property type="project" value="InterPro"/>
</dbReference>
<gene>
    <name evidence="2" type="ORF">BDV25DRAFT_135175</name>
</gene>
<keyword evidence="3" id="KW-1185">Reference proteome</keyword>
<sequence length="202" mass="22072">MTDAAGERFLRKHFRSRPDIIDTYFALPSTTHKADFLRYLVLFAEGGVWFDRISCENTPIRDWIPKGFKDVVNLVVGLEADMGLNDDARQFAPWAIMAAPKSPHVLRFINDIVGAVHGAAKGDKLAGLGDVSGLTGPKRFTRAVLESLEISTNGTVDKNGIAHLLRPLLVGDVAIMPGYSFAASLNTYEAGVGTRLVRHHSN</sequence>
<dbReference type="InterPro" id="IPR039367">
    <property type="entry name" value="Och1-like"/>
</dbReference>
<dbReference type="AlphaFoldDB" id="A0A5N6UAC4"/>
<dbReference type="Pfam" id="PF04488">
    <property type="entry name" value="Gly_transf_sug"/>
    <property type="match status" value="1"/>
</dbReference>
<name>A0A5N6UAC4_ASPAV</name>
<proteinExistence type="inferred from homology"/>
<dbReference type="PANTHER" id="PTHR31834">
    <property type="entry name" value="INITIATION-SPECIFIC ALPHA-1,6-MANNOSYLTRANSFERASE"/>
    <property type="match status" value="1"/>
</dbReference>
<dbReference type="Proteomes" id="UP000325780">
    <property type="component" value="Unassembled WGS sequence"/>
</dbReference>
<dbReference type="EMBL" id="ML742024">
    <property type="protein sequence ID" value="KAE8155131.1"/>
    <property type="molecule type" value="Genomic_DNA"/>
</dbReference>
<dbReference type="Gene3D" id="3.90.550.20">
    <property type="match status" value="1"/>
</dbReference>
<organism evidence="2 3">
    <name type="scientific">Aspergillus avenaceus</name>
    <dbReference type="NCBI Taxonomy" id="36643"/>
    <lineage>
        <taxon>Eukaryota</taxon>
        <taxon>Fungi</taxon>
        <taxon>Dikarya</taxon>
        <taxon>Ascomycota</taxon>
        <taxon>Pezizomycotina</taxon>
        <taxon>Eurotiomycetes</taxon>
        <taxon>Eurotiomycetidae</taxon>
        <taxon>Eurotiales</taxon>
        <taxon>Aspergillaceae</taxon>
        <taxon>Aspergillus</taxon>
        <taxon>Aspergillus subgen. Circumdati</taxon>
    </lineage>
</organism>
<dbReference type="OrthoDB" id="409543at2759"/>
<dbReference type="InterPro" id="IPR029044">
    <property type="entry name" value="Nucleotide-diphossugar_trans"/>
</dbReference>
<dbReference type="GO" id="GO:0000136">
    <property type="term" value="C:mannan polymerase complex"/>
    <property type="evidence" value="ECO:0007669"/>
    <property type="project" value="TreeGrafter"/>
</dbReference>
<protein>
    <submittedName>
        <fullName evidence="2">Uncharacterized protein</fullName>
    </submittedName>
</protein>
<evidence type="ECO:0000313" key="3">
    <source>
        <dbReference type="Proteomes" id="UP000325780"/>
    </source>
</evidence>
<comment type="similarity">
    <text evidence="1">Belongs to the glycosyltransferase 32 family.</text>
</comment>
<accession>A0A5N6UAC4</accession>